<feature type="transmembrane region" description="Helical" evidence="5">
    <location>
        <begin position="195"/>
        <end position="213"/>
    </location>
</feature>
<dbReference type="AlphaFoldDB" id="A0A4S4L3V2"/>
<protein>
    <recommendedName>
        <fullName evidence="8">Major facilitator superfamily (MFS) profile domain-containing protein</fullName>
    </recommendedName>
</protein>
<dbReference type="PANTHER" id="PTHR23502:SF22">
    <property type="entry name" value="MAJOR FACILITATOR SUPERFAMILY (MFS) PROFILE DOMAIN-CONTAINING PROTEIN"/>
    <property type="match status" value="1"/>
</dbReference>
<evidence type="ECO:0000256" key="3">
    <source>
        <dbReference type="ARBA" id="ARBA00022989"/>
    </source>
</evidence>
<feature type="transmembrane region" description="Helical" evidence="5">
    <location>
        <begin position="146"/>
        <end position="163"/>
    </location>
</feature>
<evidence type="ECO:0000313" key="7">
    <source>
        <dbReference type="Proteomes" id="UP000310158"/>
    </source>
</evidence>
<evidence type="ECO:0000256" key="4">
    <source>
        <dbReference type="ARBA" id="ARBA00023136"/>
    </source>
</evidence>
<evidence type="ECO:0008006" key="8">
    <source>
        <dbReference type="Google" id="ProtNLM"/>
    </source>
</evidence>
<comment type="caution">
    <text evidence="6">The sequence shown here is derived from an EMBL/GenBank/DDBJ whole genome shotgun (WGS) entry which is preliminary data.</text>
</comment>
<evidence type="ECO:0000256" key="5">
    <source>
        <dbReference type="SAM" id="Phobius"/>
    </source>
</evidence>
<dbReference type="Gene3D" id="1.20.1250.20">
    <property type="entry name" value="MFS general substrate transporter like domains"/>
    <property type="match status" value="1"/>
</dbReference>
<dbReference type="OrthoDB" id="2533084at2759"/>
<comment type="subcellular location">
    <subcellularLocation>
        <location evidence="1">Membrane</location>
        <topology evidence="1">Multi-pass membrane protein</topology>
    </subcellularLocation>
</comment>
<sequence length="462" mass="50922">MSNAVDVSKAPSGSPLSGLERAELSMFVLAKPSSGRLVVHPVEAEKEFGHEIASRLKRTPDGAYICWPQPSDDIDDPLNWSSRRKNIVLTVYCLAAFVPDFSIALGVPALFNLAEQFGVTTEEINDLCVSPLYFRTIRLNLFESRATNWPVFLLGLYCLLGVMDANSCSSILWAAAWGGVFSIAMISRFGRLPVLFWSQVLGTAFLIGATLARSLRVFAAMRALQAFEARKLNIWTYAFLLSPYISPLIGNFIVASGVTWRWVFGFGCIYEGLVVIAICLFGEETLYLRRSGISSPKLGKSPWQRIATLLGVSGFRIMKSTPLPSWIVTFARPVMVQIRPVMVLMSAYIAMTFAWTVGINTTLVVFLQSPKPFGYAFDGKRVSAIYVTPLVATSIGQVIGHYTNDYSARKYIANHNGVFEPEARIPLAYVAGLLMIAGQILLGLYASAPRALDFSFHFKLMG</sequence>
<accession>A0A4S4L3V2</accession>
<feature type="transmembrane region" description="Helical" evidence="5">
    <location>
        <begin position="427"/>
        <end position="446"/>
    </location>
</feature>
<feature type="transmembrane region" description="Helical" evidence="5">
    <location>
        <begin position="87"/>
        <end position="111"/>
    </location>
</feature>
<dbReference type="SUPFAM" id="SSF103473">
    <property type="entry name" value="MFS general substrate transporter"/>
    <property type="match status" value="1"/>
</dbReference>
<reference evidence="6 7" key="1">
    <citation type="submission" date="2019-02" db="EMBL/GenBank/DDBJ databases">
        <title>Genome sequencing of the rare red list fungi Bondarzewia mesenterica.</title>
        <authorList>
            <person name="Buettner E."/>
            <person name="Kellner H."/>
        </authorList>
    </citation>
    <scope>NUCLEOTIDE SEQUENCE [LARGE SCALE GENOMIC DNA]</scope>
    <source>
        <strain evidence="6 7">DSM 108281</strain>
    </source>
</reference>
<name>A0A4S4L3V2_9AGAM</name>
<gene>
    <name evidence="6" type="ORF">EW146_g9726</name>
</gene>
<keyword evidence="4 5" id="KW-0472">Membrane</keyword>
<keyword evidence="2 5" id="KW-0812">Transmembrane</keyword>
<dbReference type="EMBL" id="SGPL01000922">
    <property type="protein sequence ID" value="THH06076.1"/>
    <property type="molecule type" value="Genomic_DNA"/>
</dbReference>
<dbReference type="GO" id="GO:0005886">
    <property type="term" value="C:plasma membrane"/>
    <property type="evidence" value="ECO:0007669"/>
    <property type="project" value="TreeGrafter"/>
</dbReference>
<dbReference type="GO" id="GO:0022857">
    <property type="term" value="F:transmembrane transporter activity"/>
    <property type="evidence" value="ECO:0007669"/>
    <property type="project" value="TreeGrafter"/>
</dbReference>
<dbReference type="PANTHER" id="PTHR23502">
    <property type="entry name" value="MAJOR FACILITATOR SUPERFAMILY"/>
    <property type="match status" value="1"/>
</dbReference>
<feature type="transmembrane region" description="Helical" evidence="5">
    <location>
        <begin position="234"/>
        <end position="254"/>
    </location>
</feature>
<feature type="transmembrane region" description="Helical" evidence="5">
    <location>
        <begin position="260"/>
        <end position="281"/>
    </location>
</feature>
<feature type="transmembrane region" description="Helical" evidence="5">
    <location>
        <begin position="170"/>
        <end position="189"/>
    </location>
</feature>
<evidence type="ECO:0000256" key="2">
    <source>
        <dbReference type="ARBA" id="ARBA00022692"/>
    </source>
</evidence>
<dbReference type="Proteomes" id="UP000310158">
    <property type="component" value="Unassembled WGS sequence"/>
</dbReference>
<evidence type="ECO:0000256" key="1">
    <source>
        <dbReference type="ARBA" id="ARBA00004141"/>
    </source>
</evidence>
<keyword evidence="3 5" id="KW-1133">Transmembrane helix</keyword>
<keyword evidence="7" id="KW-1185">Reference proteome</keyword>
<dbReference type="InterPro" id="IPR036259">
    <property type="entry name" value="MFS_trans_sf"/>
</dbReference>
<organism evidence="6 7">
    <name type="scientific">Bondarzewia mesenterica</name>
    <dbReference type="NCBI Taxonomy" id="1095465"/>
    <lineage>
        <taxon>Eukaryota</taxon>
        <taxon>Fungi</taxon>
        <taxon>Dikarya</taxon>
        <taxon>Basidiomycota</taxon>
        <taxon>Agaricomycotina</taxon>
        <taxon>Agaricomycetes</taxon>
        <taxon>Russulales</taxon>
        <taxon>Bondarzewiaceae</taxon>
        <taxon>Bondarzewia</taxon>
    </lineage>
</organism>
<evidence type="ECO:0000313" key="6">
    <source>
        <dbReference type="EMBL" id="THH06076.1"/>
    </source>
</evidence>
<proteinExistence type="predicted"/>
<feature type="transmembrane region" description="Helical" evidence="5">
    <location>
        <begin position="341"/>
        <end position="367"/>
    </location>
</feature>